<feature type="compositionally biased region" description="Basic and acidic residues" evidence="1">
    <location>
        <begin position="492"/>
        <end position="509"/>
    </location>
</feature>
<dbReference type="EMBL" id="JAVIJC010000032">
    <property type="protein sequence ID" value="MDX8494970.1"/>
    <property type="molecule type" value="Genomic_DNA"/>
</dbReference>
<organism evidence="2 3">
    <name type="scientific">Mesorhizobium captivum</name>
    <dbReference type="NCBI Taxonomy" id="3072319"/>
    <lineage>
        <taxon>Bacteria</taxon>
        <taxon>Pseudomonadati</taxon>
        <taxon>Pseudomonadota</taxon>
        <taxon>Alphaproteobacteria</taxon>
        <taxon>Hyphomicrobiales</taxon>
        <taxon>Phyllobacteriaceae</taxon>
        <taxon>Mesorhizobium</taxon>
    </lineage>
</organism>
<proteinExistence type="predicted"/>
<dbReference type="Proteomes" id="UP001271249">
    <property type="component" value="Unassembled WGS sequence"/>
</dbReference>
<dbReference type="Gene3D" id="3.40.50.300">
    <property type="entry name" value="P-loop containing nucleotide triphosphate hydrolases"/>
    <property type="match status" value="1"/>
</dbReference>
<gene>
    <name evidence="2" type="ORF">RFN29_25765</name>
</gene>
<dbReference type="Pfam" id="PF03237">
    <property type="entry name" value="Terminase_6N"/>
    <property type="match status" value="1"/>
</dbReference>
<reference evidence="2 3" key="1">
    <citation type="submission" date="2023-08" db="EMBL/GenBank/DDBJ databases">
        <title>Implementing the SeqCode for naming new Mesorhizobium species isolated from Vachellia karroo root nodules.</title>
        <authorList>
            <person name="Van Lill M."/>
        </authorList>
    </citation>
    <scope>NUCLEOTIDE SEQUENCE [LARGE SCALE GENOMIC DNA]</scope>
    <source>
        <strain evidence="2 3">VK22B</strain>
    </source>
</reference>
<dbReference type="InterPro" id="IPR027417">
    <property type="entry name" value="P-loop_NTPase"/>
</dbReference>
<dbReference type="RefSeq" id="WP_320228765.1">
    <property type="nucleotide sequence ID" value="NZ_JAVIJC010000032.1"/>
</dbReference>
<evidence type="ECO:0000313" key="2">
    <source>
        <dbReference type="EMBL" id="MDX8494970.1"/>
    </source>
</evidence>
<comment type="caution">
    <text evidence="2">The sequence shown here is derived from an EMBL/GenBank/DDBJ whole genome shotgun (WGS) entry which is preliminary data.</text>
</comment>
<accession>A0ABU4Z702</accession>
<keyword evidence="3" id="KW-1185">Reference proteome</keyword>
<dbReference type="Gene3D" id="3.30.420.240">
    <property type="match status" value="1"/>
</dbReference>
<feature type="region of interest" description="Disordered" evidence="1">
    <location>
        <begin position="475"/>
        <end position="509"/>
    </location>
</feature>
<sequence length="509" mass="57243">MNILKAVHDPKLFAQWFRDKATWAKWFVFLTAFFALPLTDDELAIFRHHTGRQAPPAKPCREGWLICGRRAGKSFVLALIATYLACFREYRQHLQPGERGTIVIIASDKNQARTILNYIKGFFEFIPMLRQYVEGETATSVDLSNAVTIEVGTASYKSTRGYTLVAALLDEAAFFPKDDSATPDAEILRAIRPGLATIPGSVLLVASSPYAKKGILYEAFRKHFGKGKDADPILVWKATSREMNATIDQSLIDEAMAEDPIAAQSEYFAEFRSDVEGFVSKEALDAVTISVRERPYQPGTRYFAFCDPSGGKEDSFTLAIAHKEGETVCLDVVREKIPPFSPEFICEQYANTMKAYGIRKCQGDHYAGVWPVEQFKKFGITYQQAARPKSELYQRLLPLINSGQVELLMHDRLLRQLQNLERRTTRSGKDSIDHPANSHDDVANAAAGVIALASDVMRRRATVFIAQGDGTGKLVPLHREPNPRSWRRRHIDLRPAQRAARERSRQTIN</sequence>
<name>A0ABU4Z702_9HYPH</name>
<protein>
    <submittedName>
        <fullName evidence="2">Terminase family protein</fullName>
    </submittedName>
</protein>
<evidence type="ECO:0000256" key="1">
    <source>
        <dbReference type="SAM" id="MobiDB-lite"/>
    </source>
</evidence>
<evidence type="ECO:0000313" key="3">
    <source>
        <dbReference type="Proteomes" id="UP001271249"/>
    </source>
</evidence>